<proteinExistence type="inferred from homology"/>
<dbReference type="EMBL" id="QGKM01000083">
    <property type="protein sequence ID" value="PWQ92585.1"/>
    <property type="molecule type" value="Genomic_DNA"/>
</dbReference>
<dbReference type="EC" id="4.2.1.96" evidence="4"/>
<accession>A0A317C1T0</accession>
<dbReference type="HAMAP" id="MF_00434">
    <property type="entry name" value="Pterin_4_alpha"/>
    <property type="match status" value="1"/>
</dbReference>
<dbReference type="PANTHER" id="PTHR12599:SF0">
    <property type="entry name" value="PTERIN-4-ALPHA-CARBINOLAMINE DEHYDRATASE"/>
    <property type="match status" value="1"/>
</dbReference>
<comment type="caution">
    <text evidence="5">The sequence shown here is derived from an EMBL/GenBank/DDBJ whole genome shotgun (WGS) entry which is preliminary data.</text>
</comment>
<dbReference type="Pfam" id="PF01329">
    <property type="entry name" value="Pterin_4a"/>
    <property type="match status" value="1"/>
</dbReference>
<dbReference type="PANTHER" id="PTHR12599">
    <property type="entry name" value="PTERIN-4-ALPHA-CARBINOLAMINE DEHYDRATASE"/>
    <property type="match status" value="1"/>
</dbReference>
<dbReference type="GO" id="GO:0006729">
    <property type="term" value="P:tetrahydrobiopterin biosynthetic process"/>
    <property type="evidence" value="ECO:0007669"/>
    <property type="project" value="InterPro"/>
</dbReference>
<dbReference type="SUPFAM" id="SSF55248">
    <property type="entry name" value="PCD-like"/>
    <property type="match status" value="1"/>
</dbReference>
<sequence>MNQVCNLSEGKCVPCEGGVPRLSKDEAQAFAQQLHEDWIIDDGNESIKRMIKFKGFAKVLLFVNALGWLAEKEGHHPDISFGYGYCDVAFSTHAIGGLSENDFICAAKMDALL</sequence>
<dbReference type="Proteomes" id="UP000245539">
    <property type="component" value="Unassembled WGS sequence"/>
</dbReference>
<evidence type="ECO:0000313" key="5">
    <source>
        <dbReference type="EMBL" id="PWQ92585.1"/>
    </source>
</evidence>
<dbReference type="AlphaFoldDB" id="A0A317C1T0"/>
<dbReference type="Gene3D" id="3.30.1360.20">
    <property type="entry name" value="Transcriptional coactivator/pterin dehydratase"/>
    <property type="match status" value="1"/>
</dbReference>
<comment type="similarity">
    <text evidence="2 4">Belongs to the pterin-4-alpha-carbinolamine dehydratase family.</text>
</comment>
<evidence type="ECO:0000313" key="6">
    <source>
        <dbReference type="Proteomes" id="UP000245539"/>
    </source>
</evidence>
<dbReference type="InterPro" id="IPR036428">
    <property type="entry name" value="PCD_sf"/>
</dbReference>
<gene>
    <name evidence="5" type="ORF">DKW60_20580</name>
</gene>
<dbReference type="InterPro" id="IPR001533">
    <property type="entry name" value="Pterin_deHydtase"/>
</dbReference>
<protein>
    <recommendedName>
        <fullName evidence="4">Putative pterin-4-alpha-carbinolamine dehydratase</fullName>
        <shortName evidence="4">PHS</shortName>
        <ecNumber evidence="4">4.2.1.96</ecNumber>
    </recommendedName>
    <alternativeName>
        <fullName evidence="4">4-alpha-hydroxy-tetrahydropterin dehydratase</fullName>
    </alternativeName>
    <alternativeName>
        <fullName evidence="4">Pterin carbinolamine dehydratase</fullName>
        <shortName evidence="4">PCD</shortName>
    </alternativeName>
</protein>
<reference evidence="5 6" key="1">
    <citation type="submission" date="2018-05" db="EMBL/GenBank/DDBJ databases">
        <title>Leucothrix arctica sp. nov., isolated from Arctic seawater.</title>
        <authorList>
            <person name="Choi A."/>
            <person name="Baek K."/>
        </authorList>
    </citation>
    <scope>NUCLEOTIDE SEQUENCE [LARGE SCALE GENOMIC DNA]</scope>
    <source>
        <strain evidence="5 6">JCM 18388</strain>
    </source>
</reference>
<dbReference type="OrthoDB" id="5294615at2"/>
<keyword evidence="6" id="KW-1185">Reference proteome</keyword>
<comment type="catalytic activity">
    <reaction evidence="1 4">
        <text>(4aS,6R)-4a-hydroxy-L-erythro-5,6,7,8-tetrahydrobiopterin = (6R)-L-erythro-6,7-dihydrobiopterin + H2O</text>
        <dbReference type="Rhea" id="RHEA:11920"/>
        <dbReference type="ChEBI" id="CHEBI:15377"/>
        <dbReference type="ChEBI" id="CHEBI:15642"/>
        <dbReference type="ChEBI" id="CHEBI:43120"/>
        <dbReference type="EC" id="4.2.1.96"/>
    </reaction>
</comment>
<dbReference type="RefSeq" id="WP_109839545.1">
    <property type="nucleotide sequence ID" value="NZ_QGKM01000083.1"/>
</dbReference>
<keyword evidence="3 4" id="KW-0456">Lyase</keyword>
<evidence type="ECO:0000256" key="4">
    <source>
        <dbReference type="HAMAP-Rule" id="MF_00434"/>
    </source>
</evidence>
<dbReference type="GO" id="GO:0008124">
    <property type="term" value="F:4-alpha-hydroxytetrahydrobiopterin dehydratase activity"/>
    <property type="evidence" value="ECO:0007669"/>
    <property type="project" value="UniProtKB-UniRule"/>
</dbReference>
<evidence type="ECO:0000256" key="2">
    <source>
        <dbReference type="ARBA" id="ARBA00006472"/>
    </source>
</evidence>
<organism evidence="5 6">
    <name type="scientific">Leucothrix pacifica</name>
    <dbReference type="NCBI Taxonomy" id="1247513"/>
    <lineage>
        <taxon>Bacteria</taxon>
        <taxon>Pseudomonadati</taxon>
        <taxon>Pseudomonadota</taxon>
        <taxon>Gammaproteobacteria</taxon>
        <taxon>Thiotrichales</taxon>
        <taxon>Thiotrichaceae</taxon>
        <taxon>Leucothrix</taxon>
    </lineage>
</organism>
<evidence type="ECO:0000256" key="3">
    <source>
        <dbReference type="ARBA" id="ARBA00023239"/>
    </source>
</evidence>
<name>A0A317C1T0_9GAMM</name>
<dbReference type="CDD" id="cd00913">
    <property type="entry name" value="PCD_DCoH_subfamily_a"/>
    <property type="match status" value="1"/>
</dbReference>
<evidence type="ECO:0000256" key="1">
    <source>
        <dbReference type="ARBA" id="ARBA00001554"/>
    </source>
</evidence>